<evidence type="ECO:0000313" key="7">
    <source>
        <dbReference type="Proteomes" id="UP000447873"/>
    </source>
</evidence>
<feature type="coiled-coil region" evidence="1">
    <location>
        <begin position="172"/>
        <end position="213"/>
    </location>
</feature>
<feature type="compositionally biased region" description="Basic and acidic residues" evidence="2">
    <location>
        <begin position="113"/>
        <end position="122"/>
    </location>
</feature>
<comment type="caution">
    <text evidence="3">The sequence shown here is derived from an EMBL/GenBank/DDBJ whole genome shotgun (WGS) entry which is preliminary data.</text>
</comment>
<sequence>MAGTPSYKHINVIDLDAPDRPTSFQVHTQSRKRRISNGTHENQQLEERVRFLEQIVRDGQRCIRIEDLGEEQEPEVKREIEREIEAEDSDENQTPRVKREIKRESEAEDSDEDQKPTFKSEMETEPNNPQLNLERQLKNTKRKHTQLQFQLGVYQAEKRKAEVRDQEQQSLIDRLHSDIVRLRDQNSQTETRYKEEEKRKRELFGQVVDLEDHKQQTANIVRAHADLKNSYDGKIAELQVHEQQAKSNTEDICKLRTEVEHLQAYAQELEVPGPEKEKSSSELHTQVESLVVHNELIEECCRNLEAEAELHKKGEMGDLKPEWMQALENSHLADMGRLKHECSALIQGFARAMKLLRVGEELPSDAQELWRNTSYDLFDETKRNLEDQYCKLKG</sequence>
<dbReference type="Proteomes" id="UP000490939">
    <property type="component" value="Unassembled WGS sequence"/>
</dbReference>
<organism evidence="3 6">
    <name type="scientific">Venturia inaequalis</name>
    <name type="common">Apple scab fungus</name>
    <dbReference type="NCBI Taxonomy" id="5025"/>
    <lineage>
        <taxon>Eukaryota</taxon>
        <taxon>Fungi</taxon>
        <taxon>Dikarya</taxon>
        <taxon>Ascomycota</taxon>
        <taxon>Pezizomycotina</taxon>
        <taxon>Dothideomycetes</taxon>
        <taxon>Pleosporomycetidae</taxon>
        <taxon>Venturiales</taxon>
        <taxon>Venturiaceae</taxon>
        <taxon>Venturia</taxon>
    </lineage>
</organism>
<evidence type="ECO:0000313" key="3">
    <source>
        <dbReference type="EMBL" id="KAE9980608.1"/>
    </source>
</evidence>
<dbReference type="EMBL" id="WNWQ01000073">
    <property type="protein sequence ID" value="KAE9980608.1"/>
    <property type="molecule type" value="Genomic_DNA"/>
</dbReference>
<evidence type="ECO:0000256" key="2">
    <source>
        <dbReference type="SAM" id="MobiDB-lite"/>
    </source>
</evidence>
<evidence type="ECO:0000313" key="8">
    <source>
        <dbReference type="Proteomes" id="UP000490939"/>
    </source>
</evidence>
<gene>
    <name evidence="3" type="ORF">BLS_008551</name>
    <name evidence="5" type="ORF">EG327_011469</name>
    <name evidence="4" type="ORF">EG328_011477</name>
</gene>
<evidence type="ECO:0000313" key="4">
    <source>
        <dbReference type="EMBL" id="KAE9981643.1"/>
    </source>
</evidence>
<evidence type="ECO:0000313" key="5">
    <source>
        <dbReference type="EMBL" id="KAE9991567.1"/>
    </source>
</evidence>
<keyword evidence="8" id="KW-1185">Reference proteome</keyword>
<evidence type="ECO:0000256" key="1">
    <source>
        <dbReference type="SAM" id="Coils"/>
    </source>
</evidence>
<dbReference type="Proteomes" id="UP000433883">
    <property type="component" value="Unassembled WGS sequence"/>
</dbReference>
<keyword evidence="1" id="KW-0175">Coiled coil</keyword>
<evidence type="ECO:0000313" key="6">
    <source>
        <dbReference type="Proteomes" id="UP000433883"/>
    </source>
</evidence>
<proteinExistence type="predicted"/>
<name>A0A8H3V3N8_VENIN</name>
<protein>
    <submittedName>
        <fullName evidence="3">Uncharacterized protein</fullName>
    </submittedName>
</protein>
<reference evidence="3 6" key="1">
    <citation type="submission" date="2019-11" db="EMBL/GenBank/DDBJ databases">
        <title>Venturia inaequalis Genome Resource.</title>
        <authorList>
            <person name="Lichtner F.J."/>
        </authorList>
    </citation>
    <scope>NUCLEOTIDE SEQUENCE [LARGE SCALE GENOMIC DNA]</scope>
    <source>
        <strain evidence="4 7">120213</strain>
        <strain evidence="3">Bline_iso_100314</strain>
        <strain evidence="5 8">DMI_063113</strain>
    </source>
</reference>
<dbReference type="EMBL" id="WNWS01000086">
    <property type="protein sequence ID" value="KAE9981643.1"/>
    <property type="molecule type" value="Genomic_DNA"/>
</dbReference>
<feature type="region of interest" description="Disordered" evidence="2">
    <location>
        <begin position="70"/>
        <end position="131"/>
    </location>
</feature>
<dbReference type="EMBL" id="WNWR01000090">
    <property type="protein sequence ID" value="KAE9991567.1"/>
    <property type="molecule type" value="Genomic_DNA"/>
</dbReference>
<feature type="region of interest" description="Disordered" evidence="2">
    <location>
        <begin position="1"/>
        <end position="43"/>
    </location>
</feature>
<accession>A0A8H3V3N8</accession>
<feature type="compositionally biased region" description="Basic and acidic residues" evidence="2">
    <location>
        <begin position="74"/>
        <end position="83"/>
    </location>
</feature>
<dbReference type="Proteomes" id="UP000447873">
    <property type="component" value="Unassembled WGS sequence"/>
</dbReference>
<dbReference type="AlphaFoldDB" id="A0A8H3V3N8"/>